<dbReference type="AlphaFoldDB" id="A0A382CGC6"/>
<evidence type="ECO:0000313" key="1">
    <source>
        <dbReference type="EMBL" id="SVB25135.1"/>
    </source>
</evidence>
<protein>
    <recommendedName>
        <fullName evidence="2">Outer membrane protein beta-barrel domain-containing protein</fullName>
    </recommendedName>
</protein>
<reference evidence="1" key="1">
    <citation type="submission" date="2018-05" db="EMBL/GenBank/DDBJ databases">
        <authorList>
            <person name="Lanie J.A."/>
            <person name="Ng W.-L."/>
            <person name="Kazmierczak K.M."/>
            <person name="Andrzejewski T.M."/>
            <person name="Davidsen T.M."/>
            <person name="Wayne K.J."/>
            <person name="Tettelin H."/>
            <person name="Glass J.I."/>
            <person name="Rusch D."/>
            <person name="Podicherti R."/>
            <person name="Tsui H.-C.T."/>
            <person name="Winkler M.E."/>
        </authorList>
    </citation>
    <scope>NUCLEOTIDE SEQUENCE</scope>
</reference>
<name>A0A382CGC6_9ZZZZ</name>
<evidence type="ECO:0008006" key="2">
    <source>
        <dbReference type="Google" id="ProtNLM"/>
    </source>
</evidence>
<dbReference type="EMBL" id="UINC01034381">
    <property type="protein sequence ID" value="SVB25135.1"/>
    <property type="molecule type" value="Genomic_DNA"/>
</dbReference>
<proteinExistence type="predicted"/>
<gene>
    <name evidence="1" type="ORF">METZ01_LOCUS177989</name>
</gene>
<accession>A0A382CGC6</accession>
<sequence length="290" mass="33310">MKYVLVLFAVMMVLVSTVYAEDDKWIDGIRFRYGQEWYETYISIPLAGKDTDIIKTENTISKFTPISQFPIAITLPEILMNSWSFRGAFLEYQNRTELKDLAPQASDNVIHSDTTNWRQKPDERTYIYNNLFTASDKTFADANSNWALSADTVSSRFLFGYNWGVFIPVGEYNRFFKFGLGPAIYYLNFSMKLNLCSEYKITPSPGKSDGHSSECVGKREIDSASIDKVTLATSVVVSLWERFTKDSVWRILSWSSGDANFNVKLKNNSMDLVIKSRTAITEFISYTYRF</sequence>
<organism evidence="1">
    <name type="scientific">marine metagenome</name>
    <dbReference type="NCBI Taxonomy" id="408172"/>
    <lineage>
        <taxon>unclassified sequences</taxon>
        <taxon>metagenomes</taxon>
        <taxon>ecological metagenomes</taxon>
    </lineage>
</organism>